<dbReference type="AlphaFoldDB" id="A0A366B431"/>
<dbReference type="RefSeq" id="WP_113633782.1">
    <property type="nucleotide sequence ID" value="NZ_QNUX01000002.1"/>
</dbReference>
<accession>A0A366B431</accession>
<dbReference type="EMBL" id="QNUX01000002">
    <property type="protein sequence ID" value="RBN51403.1"/>
    <property type="molecule type" value="Genomic_DNA"/>
</dbReference>
<keyword evidence="2" id="KW-1185">Reference proteome</keyword>
<proteinExistence type="predicted"/>
<evidence type="ECO:0000313" key="1">
    <source>
        <dbReference type="EMBL" id="RBN51403.1"/>
    </source>
</evidence>
<sequence length="182" mass="21411">MNYKDILHQIEQSQTNTFCTLDIFLSSGTLILPKYRRGLYWLWTRLDLVVQNQIKENHKSEVPITKLVQQRSGLAHICEVKKDDFTIVYNGKGGYLNNPRSFGLRERILQELNSNDFRTGTLNICNRNFNSADWAVSFFDFDAQENHEIVQLLQTDNAYQEYAADIEKLWRLEFGHPILCRY</sequence>
<gene>
    <name evidence="1" type="ORF">DR980_02990</name>
</gene>
<evidence type="ECO:0000313" key="2">
    <source>
        <dbReference type="Proteomes" id="UP000253676"/>
    </source>
</evidence>
<organism evidence="1 2">
    <name type="scientific">Flavobacterium psychrolimnae</name>
    <dbReference type="NCBI Taxonomy" id="249351"/>
    <lineage>
        <taxon>Bacteria</taxon>
        <taxon>Pseudomonadati</taxon>
        <taxon>Bacteroidota</taxon>
        <taxon>Flavobacteriia</taxon>
        <taxon>Flavobacteriales</taxon>
        <taxon>Flavobacteriaceae</taxon>
        <taxon>Flavobacterium</taxon>
    </lineage>
</organism>
<dbReference type="OrthoDB" id="1443420at2"/>
<comment type="caution">
    <text evidence="1">The sequence shown here is derived from an EMBL/GenBank/DDBJ whole genome shotgun (WGS) entry which is preliminary data.</text>
</comment>
<protein>
    <submittedName>
        <fullName evidence="1">Uncharacterized protein</fullName>
    </submittedName>
</protein>
<dbReference type="Proteomes" id="UP000253676">
    <property type="component" value="Unassembled WGS sequence"/>
</dbReference>
<reference evidence="1 2" key="1">
    <citation type="submission" date="2018-07" db="EMBL/GenBank/DDBJ databases">
        <title>Complete genome sequence of Flavobacterium psychrolimnae LMG 22018.</title>
        <authorList>
            <person name="Kim D.-U."/>
        </authorList>
    </citation>
    <scope>NUCLEOTIDE SEQUENCE [LARGE SCALE GENOMIC DNA]</scope>
    <source>
        <strain evidence="1 2">LMG 22018</strain>
    </source>
</reference>
<name>A0A366B431_9FLAO</name>